<feature type="transmembrane region" description="Helical" evidence="1">
    <location>
        <begin position="17"/>
        <end position="38"/>
    </location>
</feature>
<dbReference type="Pfam" id="PF13412">
    <property type="entry name" value="HTH_24"/>
    <property type="match status" value="1"/>
</dbReference>
<evidence type="ECO:0000313" key="2">
    <source>
        <dbReference type="EMBL" id="MCZ0862597.1"/>
    </source>
</evidence>
<dbReference type="InterPro" id="IPR036390">
    <property type="entry name" value="WH_DNA-bd_sf"/>
</dbReference>
<dbReference type="SUPFAM" id="SSF46785">
    <property type="entry name" value="Winged helix' DNA-binding domain"/>
    <property type="match status" value="2"/>
</dbReference>
<dbReference type="PANTHER" id="PTHR36216:SF1">
    <property type="entry name" value="HTH ARSR-TYPE DOMAIN-CONTAINING PROTEIN"/>
    <property type="match status" value="1"/>
</dbReference>
<proteinExistence type="predicted"/>
<dbReference type="RefSeq" id="WP_268922854.1">
    <property type="nucleotide sequence ID" value="NZ_JAPTGC010000005.1"/>
</dbReference>
<keyword evidence="3" id="KW-1185">Reference proteome</keyword>
<dbReference type="EMBL" id="JAPTGC010000005">
    <property type="protein sequence ID" value="MCZ0862597.1"/>
    <property type="molecule type" value="Genomic_DNA"/>
</dbReference>
<keyword evidence="1" id="KW-0472">Membrane</keyword>
<dbReference type="InterPro" id="IPR036388">
    <property type="entry name" value="WH-like_DNA-bd_sf"/>
</dbReference>
<organism evidence="2 3">
    <name type="scientific">Methanocorpusculum vombati</name>
    <dbReference type="NCBI Taxonomy" id="3002864"/>
    <lineage>
        <taxon>Archaea</taxon>
        <taxon>Methanobacteriati</taxon>
        <taxon>Methanobacteriota</taxon>
        <taxon>Stenosarchaea group</taxon>
        <taxon>Methanomicrobia</taxon>
        <taxon>Methanomicrobiales</taxon>
        <taxon>Methanocorpusculaceae</taxon>
        <taxon>Methanocorpusculum</taxon>
    </lineage>
</organism>
<accession>A0ABT4ILH2</accession>
<evidence type="ECO:0000256" key="1">
    <source>
        <dbReference type="SAM" id="Phobius"/>
    </source>
</evidence>
<dbReference type="Gene3D" id="1.10.10.10">
    <property type="entry name" value="Winged helix-like DNA-binding domain superfamily/Winged helix DNA-binding domain"/>
    <property type="match status" value="2"/>
</dbReference>
<dbReference type="Proteomes" id="UP001141336">
    <property type="component" value="Unassembled WGS sequence"/>
</dbReference>
<keyword evidence="1" id="KW-0812">Transmembrane</keyword>
<dbReference type="InterPro" id="IPR011991">
    <property type="entry name" value="ArsR-like_HTH"/>
</dbReference>
<gene>
    <name evidence="2" type="ORF">O0S09_04905</name>
</gene>
<comment type="caution">
    <text evidence="2">The sequence shown here is derived from an EMBL/GenBank/DDBJ whole genome shotgun (WGS) entry which is preliminary data.</text>
</comment>
<sequence>MFIHIGHFFDKTPYGEFVGKAIFPIASSLLGLCFFIIFSRRNSPEQDPASTTAKILQYLKEHPGSRQQQIVTGIQKSRGAVAYQLYRLMNENKVETIDVPNGTGYYLKQDALSPPEILVRAALENPQTREILALLSRHPHLTRHQIAEALKKSPDTIYWHLVNIDRKILTVHKKRNGHQYSLSPEAGRIYTELTHHRIP</sequence>
<dbReference type="PANTHER" id="PTHR36216">
    <property type="entry name" value="TRANSCRIPTIONAL REGULATOR, TRMB"/>
    <property type="match status" value="1"/>
</dbReference>
<keyword evidence="1" id="KW-1133">Transmembrane helix</keyword>
<protein>
    <submittedName>
        <fullName evidence="2">Winged helix-turn-helix transcriptional regulator</fullName>
    </submittedName>
</protein>
<evidence type="ECO:0000313" key="3">
    <source>
        <dbReference type="Proteomes" id="UP001141336"/>
    </source>
</evidence>
<name>A0ABT4ILH2_9EURY</name>
<reference evidence="2" key="1">
    <citation type="submission" date="2022-12" db="EMBL/GenBank/DDBJ databases">
        <title>Isolation and characterisation of novel Methanocorpusculum spp. from native Australian herbivores indicates the genus is ancestrally host-associated.</title>
        <authorList>
            <person name="Volmer J.G."/>
            <person name="Soo R.M."/>
            <person name="Evans P.N."/>
            <person name="Hoedt E.C."/>
            <person name="Astorga Alsina A.L."/>
            <person name="Woodcroft B.J."/>
            <person name="Tyson G.W."/>
            <person name="Hugenholtz P."/>
            <person name="Morrison M."/>
        </authorList>
    </citation>
    <scope>NUCLEOTIDE SEQUENCE</scope>
    <source>
        <strain evidence="2">CW153</strain>
    </source>
</reference>
<dbReference type="CDD" id="cd00090">
    <property type="entry name" value="HTH_ARSR"/>
    <property type="match status" value="1"/>
</dbReference>